<gene>
    <name evidence="2" type="ORF">H3H32_08900</name>
</gene>
<proteinExistence type="predicted"/>
<dbReference type="AlphaFoldDB" id="A0A7G5H703"/>
<evidence type="ECO:0000313" key="2">
    <source>
        <dbReference type="EMBL" id="QMW06895.1"/>
    </source>
</evidence>
<evidence type="ECO:0000259" key="1">
    <source>
        <dbReference type="Pfam" id="PF09722"/>
    </source>
</evidence>
<sequence>MKRVASPENLLLRDVPGHINDSEILSFLYTREVNWQHVNAIKTLTDFNDTIISDWLNVSVKTFREYKKPPTTFKENVKEQVLLLLALIKHGIAVFGSVKEFDQWLNRSNFYFDNKSPNAYLNTVTGLRFVDDRLTAMEYGDNV</sequence>
<accession>A0A7G5H703</accession>
<keyword evidence="3" id="KW-1185">Reference proteome</keyword>
<feature type="domain" description="Antitoxin Xre/MbcA/ParS-like toxin-binding" evidence="1">
    <location>
        <begin position="91"/>
        <end position="140"/>
    </location>
</feature>
<organism evidence="2 3">
    <name type="scientific">Spirosoma foliorum</name>
    <dbReference type="NCBI Taxonomy" id="2710596"/>
    <lineage>
        <taxon>Bacteria</taxon>
        <taxon>Pseudomonadati</taxon>
        <taxon>Bacteroidota</taxon>
        <taxon>Cytophagia</taxon>
        <taxon>Cytophagales</taxon>
        <taxon>Cytophagaceae</taxon>
        <taxon>Spirosoma</taxon>
    </lineage>
</organism>
<dbReference type="Proteomes" id="UP000515369">
    <property type="component" value="Chromosome"/>
</dbReference>
<dbReference type="EMBL" id="CP059732">
    <property type="protein sequence ID" value="QMW06895.1"/>
    <property type="molecule type" value="Genomic_DNA"/>
</dbReference>
<reference evidence="2 3" key="1">
    <citation type="submission" date="2020-07" db="EMBL/GenBank/DDBJ databases">
        <title>Spirosoma foliorum sp. nov., isolated from the leaves on the Nejang mountain Korea, Republic of.</title>
        <authorList>
            <person name="Ho H."/>
            <person name="Lee Y.-J."/>
            <person name="Nurcahyanto D.-A."/>
            <person name="Kim S.-G."/>
        </authorList>
    </citation>
    <scope>NUCLEOTIDE SEQUENCE [LARGE SCALE GENOMIC DNA]</scope>
    <source>
        <strain evidence="2 3">PL0136</strain>
    </source>
</reference>
<dbReference type="InterPro" id="IPR024467">
    <property type="entry name" value="Xre/MbcA/ParS-like_toxin-bd"/>
</dbReference>
<name>A0A7G5H703_9BACT</name>
<dbReference type="KEGG" id="sfol:H3H32_08900"/>
<protein>
    <submittedName>
        <fullName evidence="2">DUF2384 domain-containing protein</fullName>
    </submittedName>
</protein>
<evidence type="ECO:0000313" key="3">
    <source>
        <dbReference type="Proteomes" id="UP000515369"/>
    </source>
</evidence>
<dbReference type="Pfam" id="PF09722">
    <property type="entry name" value="Xre_MbcA_ParS_C"/>
    <property type="match status" value="1"/>
</dbReference>